<name>C0EJP4_NEIFL</name>
<sequence>MPFSCFPAFVEPVSSGRLIRLFRTCFTPMGLNKWVSLMPSENTIAFQTALYISILRMSCQL</sequence>
<comment type="caution">
    <text evidence="1">The sequence shown here is derived from an EMBL/GenBank/DDBJ whole genome shotgun (WGS) entry which is preliminary data.</text>
</comment>
<protein>
    <submittedName>
        <fullName evidence="1">Uncharacterized protein</fullName>
    </submittedName>
</protein>
<evidence type="ECO:0000313" key="2">
    <source>
        <dbReference type="Proteomes" id="UP000004457"/>
    </source>
</evidence>
<accession>C0EJP4</accession>
<dbReference type="EMBL" id="ACEN01000004">
    <property type="protein sequence ID" value="EEG34825.1"/>
    <property type="molecule type" value="Genomic_DNA"/>
</dbReference>
<proteinExistence type="predicted"/>
<organism evidence="1 2">
    <name type="scientific">Neisseria flavescens NRL30031/H210</name>
    <dbReference type="NCBI Taxonomy" id="546264"/>
    <lineage>
        <taxon>Bacteria</taxon>
        <taxon>Pseudomonadati</taxon>
        <taxon>Pseudomonadota</taxon>
        <taxon>Betaproteobacteria</taxon>
        <taxon>Neisseriales</taxon>
        <taxon>Neisseriaceae</taxon>
        <taxon>Neisseria</taxon>
    </lineage>
</organism>
<evidence type="ECO:0000313" key="1">
    <source>
        <dbReference type="EMBL" id="EEG34825.1"/>
    </source>
</evidence>
<reference evidence="1 2" key="1">
    <citation type="submission" date="2009-01" db="EMBL/GenBank/DDBJ databases">
        <authorList>
            <person name="Fulton L."/>
            <person name="Clifton S."/>
            <person name="Chinwalla A.T."/>
            <person name="Mitreva M."/>
            <person name="Sodergren E."/>
            <person name="Weinstock G."/>
            <person name="Clifton S."/>
            <person name="Dooling D.J."/>
            <person name="Fulton B."/>
            <person name="Minx P."/>
            <person name="Pepin K.H."/>
            <person name="Johnson M."/>
            <person name="Bhonagiri V."/>
            <person name="Nash W.E."/>
            <person name="Mardis E.R."/>
            <person name="Wilson R.K."/>
        </authorList>
    </citation>
    <scope>NUCLEOTIDE SEQUENCE [LARGE SCALE GENOMIC DNA]</scope>
    <source>
        <strain evidence="1 2">NRL30031/H210</strain>
    </source>
</reference>
<gene>
    <name evidence="1" type="ORF">NEIFLAOT_00132</name>
</gene>
<dbReference type="AlphaFoldDB" id="C0EJP4"/>
<dbReference type="Proteomes" id="UP000004457">
    <property type="component" value="Unassembled WGS sequence"/>
</dbReference>
<keyword evidence="2" id="KW-1185">Reference proteome</keyword>